<dbReference type="InterPro" id="IPR000483">
    <property type="entry name" value="Cys-rich_flank_reg_C"/>
</dbReference>
<evidence type="ECO:0000259" key="7">
    <source>
        <dbReference type="SMART" id="SM00082"/>
    </source>
</evidence>
<dbReference type="InterPro" id="IPR032675">
    <property type="entry name" value="LRR_dom_sf"/>
</dbReference>
<feature type="region of interest" description="Disordered" evidence="4">
    <location>
        <begin position="270"/>
        <end position="294"/>
    </location>
</feature>
<proteinExistence type="predicted"/>
<feature type="compositionally biased region" description="Polar residues" evidence="4">
    <location>
        <begin position="412"/>
        <end position="421"/>
    </location>
</feature>
<feature type="compositionally biased region" description="Basic and acidic residues" evidence="4">
    <location>
        <begin position="456"/>
        <end position="491"/>
    </location>
</feature>
<dbReference type="PANTHER" id="PTHR24366">
    <property type="entry name" value="IG(IMMUNOGLOBULIN) AND LRR(LEUCINE RICH REPEAT) DOMAINS"/>
    <property type="match status" value="1"/>
</dbReference>
<feature type="compositionally biased region" description="Basic and acidic residues" evidence="4">
    <location>
        <begin position="383"/>
        <end position="408"/>
    </location>
</feature>
<feature type="signal peptide" evidence="6">
    <location>
        <begin position="1"/>
        <end position="31"/>
    </location>
</feature>
<feature type="region of interest" description="Disordered" evidence="4">
    <location>
        <begin position="456"/>
        <end position="644"/>
    </location>
</feature>
<keyword evidence="5" id="KW-0472">Membrane</keyword>
<organism evidence="8">
    <name type="scientific">Anopheles triannulatus</name>
    <dbReference type="NCBI Taxonomy" id="58253"/>
    <lineage>
        <taxon>Eukaryota</taxon>
        <taxon>Metazoa</taxon>
        <taxon>Ecdysozoa</taxon>
        <taxon>Arthropoda</taxon>
        <taxon>Hexapoda</taxon>
        <taxon>Insecta</taxon>
        <taxon>Pterygota</taxon>
        <taxon>Neoptera</taxon>
        <taxon>Endopterygota</taxon>
        <taxon>Diptera</taxon>
        <taxon>Nematocera</taxon>
        <taxon>Culicoidea</taxon>
        <taxon>Culicidae</taxon>
        <taxon>Anophelinae</taxon>
        <taxon>Anopheles</taxon>
    </lineage>
</organism>
<feature type="transmembrane region" description="Helical" evidence="5">
    <location>
        <begin position="432"/>
        <end position="451"/>
    </location>
</feature>
<evidence type="ECO:0000256" key="5">
    <source>
        <dbReference type="SAM" id="Phobius"/>
    </source>
</evidence>
<keyword evidence="5" id="KW-1133">Transmembrane helix</keyword>
<dbReference type="SUPFAM" id="SSF52058">
    <property type="entry name" value="L domain-like"/>
    <property type="match status" value="1"/>
</dbReference>
<keyword evidence="1" id="KW-0433">Leucine-rich repeat</keyword>
<evidence type="ECO:0000313" key="8">
    <source>
        <dbReference type="EMBL" id="MBW37256.1"/>
    </source>
</evidence>
<feature type="compositionally biased region" description="Basic and acidic residues" evidence="4">
    <location>
        <begin position="214"/>
        <end position="226"/>
    </location>
</feature>
<evidence type="ECO:0000256" key="3">
    <source>
        <dbReference type="ARBA" id="ARBA00022737"/>
    </source>
</evidence>
<feature type="region of interest" description="Disordered" evidence="4">
    <location>
        <begin position="212"/>
        <end position="234"/>
    </location>
</feature>
<evidence type="ECO:0000256" key="2">
    <source>
        <dbReference type="ARBA" id="ARBA00022729"/>
    </source>
</evidence>
<feature type="domain" description="LRRCT" evidence="7">
    <location>
        <begin position="162"/>
        <end position="211"/>
    </location>
</feature>
<feature type="compositionally biased region" description="Basic and acidic residues" evidence="4">
    <location>
        <begin position="535"/>
        <end position="544"/>
    </location>
</feature>
<evidence type="ECO:0000256" key="4">
    <source>
        <dbReference type="SAM" id="MobiDB-lite"/>
    </source>
</evidence>
<dbReference type="Gene3D" id="3.80.10.10">
    <property type="entry name" value="Ribonuclease Inhibitor"/>
    <property type="match status" value="1"/>
</dbReference>
<dbReference type="PANTHER" id="PTHR24366:SF96">
    <property type="entry name" value="LEUCINE RICH REPEAT CONTAINING 53"/>
    <property type="match status" value="1"/>
</dbReference>
<keyword evidence="3" id="KW-0677">Repeat</keyword>
<keyword evidence="5" id="KW-0812">Transmembrane</keyword>
<feature type="compositionally biased region" description="Acidic residues" evidence="4">
    <location>
        <begin position="340"/>
        <end position="349"/>
    </location>
</feature>
<dbReference type="EMBL" id="GGFK01003935">
    <property type="protein sequence ID" value="MBW37256.1"/>
    <property type="molecule type" value="Transcribed_RNA"/>
</dbReference>
<dbReference type="SMART" id="SM00082">
    <property type="entry name" value="LRRCT"/>
    <property type="match status" value="1"/>
</dbReference>
<keyword evidence="2 6" id="KW-0732">Signal</keyword>
<sequence length="686" mass="75094">MSANRAWNRCWQQLLLVLLLTVTLTISSVTASTVSCPQGCHCSTVNATIRCTSVSGLRSLDKTQPIGRLDLSGLNLTKVPAFLENVRNITELDLSGNQLAEVNHLGRRIRRLDLSHNRLSSAKLARIPLFVESLNLTHNAITYLPLSMMKLKRLRYIELASNPINCTCETLHVRNWLTSRHVWSDEHIKCSAPQEFKGRPWLQVRQSDVCHPSVVEERNRGSHQHEDEMDGDENDLMLGDQAVVPMADEAEEDDLGREFLPVGGERVKRRIEDEPVLTEDDPIDEGSGGGEPLAAADVGISEAARANLIDEPKVEGSGLAEGDTDDHSTAPLLTFGETESPPEDDDGGSGDDVPLIIHHIDHDSGLGIFQHTTPEPEVPSTVEAEKPRRISHDGDVKPVEDAKDDEKPLSPPTTLAEQTLTDAPKEDNANTYILLAVLGVIVLSLVITVICKRKPDARRNRRDVEGANQGREMKEINKNLLEKVPPGERNGRNGRNGAPEAAPLMGTTPTDYDKVFGGQDVQKKGFTPVKPQRASLERPLESFKPEQQQRNGTRSQEPPVGENNNSTALPNGNGAVPNGTAPAAVHQPNHHHNHQVPSADAPDDGGHLLAEPAAGGPESPRSKRYSPIYVPTSPKSDRYSPVYSPETGRVKIKLTETPKPKTPILVTRSRSRAGDLIMTTNDDQKF</sequence>
<feature type="region of interest" description="Disordered" evidence="4">
    <location>
        <begin position="370"/>
        <end position="422"/>
    </location>
</feature>
<feature type="compositionally biased region" description="Low complexity" evidence="4">
    <location>
        <begin position="493"/>
        <end position="502"/>
    </location>
</feature>
<reference evidence="8" key="1">
    <citation type="submission" date="2018-01" db="EMBL/GenBank/DDBJ databases">
        <title>An insight into the sialome of Amazonian anophelines.</title>
        <authorList>
            <person name="Ribeiro J.M."/>
            <person name="Scarpassa V."/>
            <person name="Calvo E."/>
        </authorList>
    </citation>
    <scope>NUCLEOTIDE SEQUENCE</scope>
    <source>
        <tissue evidence="8">Salivary glands</tissue>
    </source>
</reference>
<feature type="compositionally biased region" description="Polar residues" evidence="4">
    <location>
        <begin position="545"/>
        <end position="570"/>
    </location>
</feature>
<dbReference type="AlphaFoldDB" id="A0A2M4A8X8"/>
<feature type="compositionally biased region" description="Acidic residues" evidence="4">
    <location>
        <begin position="274"/>
        <end position="284"/>
    </location>
</feature>
<feature type="chain" id="PRO_5014662994" evidence="6">
    <location>
        <begin position="32"/>
        <end position="686"/>
    </location>
</feature>
<name>A0A2M4A8X8_9DIPT</name>
<protein>
    <submittedName>
        <fullName evidence="8">Putative extracellular matrix protein slit</fullName>
    </submittedName>
</protein>
<evidence type="ECO:0000256" key="1">
    <source>
        <dbReference type="ARBA" id="ARBA00022614"/>
    </source>
</evidence>
<feature type="region of interest" description="Disordered" evidence="4">
    <location>
        <begin position="309"/>
        <end position="356"/>
    </location>
</feature>
<accession>A0A2M4A8X8</accession>
<evidence type="ECO:0000256" key="6">
    <source>
        <dbReference type="SAM" id="SignalP"/>
    </source>
</evidence>